<dbReference type="InterPro" id="IPR027370">
    <property type="entry name" value="Znf-RING_euk"/>
</dbReference>
<feature type="domain" description="GYF" evidence="13">
    <location>
        <begin position="7"/>
        <end position="62"/>
    </location>
</feature>
<feature type="region of interest" description="Disordered" evidence="10">
    <location>
        <begin position="314"/>
        <end position="335"/>
    </location>
</feature>
<dbReference type="InterPro" id="IPR001258">
    <property type="entry name" value="NHL_repeat"/>
</dbReference>
<feature type="repeat" description="NHL" evidence="8">
    <location>
        <begin position="930"/>
        <end position="969"/>
    </location>
</feature>
<keyword evidence="9" id="KW-0175">Coiled coil</keyword>
<keyword evidence="1" id="KW-0597">Phosphoprotein</keyword>
<evidence type="ECO:0000256" key="4">
    <source>
        <dbReference type="ARBA" id="ARBA00022771"/>
    </source>
</evidence>
<evidence type="ECO:0000259" key="11">
    <source>
        <dbReference type="PROSITE" id="PS50089"/>
    </source>
</evidence>
<feature type="compositionally biased region" description="Basic and acidic residues" evidence="10">
    <location>
        <begin position="280"/>
        <end position="292"/>
    </location>
</feature>
<dbReference type="Pfam" id="PF00643">
    <property type="entry name" value="zf-B_box"/>
    <property type="match status" value="2"/>
</dbReference>
<dbReference type="Pfam" id="PF13445">
    <property type="entry name" value="zf-RING_UBOX"/>
    <property type="match status" value="1"/>
</dbReference>
<feature type="domain" description="RING-type" evidence="11">
    <location>
        <begin position="345"/>
        <end position="402"/>
    </location>
</feature>
<protein>
    <submittedName>
        <fullName evidence="14">Uncharacterized protein</fullName>
    </submittedName>
</protein>
<feature type="region of interest" description="Disordered" evidence="10">
    <location>
        <begin position="153"/>
        <end position="192"/>
    </location>
</feature>
<name>A0AA39LTZ0_9BILA</name>
<dbReference type="InterPro" id="IPR003649">
    <property type="entry name" value="Bbox_C"/>
</dbReference>
<evidence type="ECO:0000259" key="13">
    <source>
        <dbReference type="PROSITE" id="PS50829"/>
    </source>
</evidence>
<evidence type="ECO:0000259" key="12">
    <source>
        <dbReference type="PROSITE" id="PS50119"/>
    </source>
</evidence>
<keyword evidence="2" id="KW-0479">Metal-binding</keyword>
<dbReference type="InterPro" id="IPR003169">
    <property type="entry name" value="GYF"/>
</dbReference>
<evidence type="ECO:0000256" key="3">
    <source>
        <dbReference type="ARBA" id="ARBA00022737"/>
    </source>
</evidence>
<evidence type="ECO:0000313" key="14">
    <source>
        <dbReference type="EMBL" id="KAK0410041.1"/>
    </source>
</evidence>
<proteinExistence type="predicted"/>
<feature type="compositionally biased region" description="Polar residues" evidence="10">
    <location>
        <begin position="76"/>
        <end position="94"/>
    </location>
</feature>
<dbReference type="InterPro" id="IPR047153">
    <property type="entry name" value="TRIM45/56/19-like"/>
</dbReference>
<dbReference type="AlphaFoldDB" id="A0AA39LTZ0"/>
<dbReference type="Pfam" id="PF02213">
    <property type="entry name" value="GYF"/>
    <property type="match status" value="1"/>
</dbReference>
<dbReference type="SMART" id="SM00444">
    <property type="entry name" value="GYF"/>
    <property type="match status" value="1"/>
</dbReference>
<organism evidence="14 15">
    <name type="scientific">Steinernema hermaphroditum</name>
    <dbReference type="NCBI Taxonomy" id="289476"/>
    <lineage>
        <taxon>Eukaryota</taxon>
        <taxon>Metazoa</taxon>
        <taxon>Ecdysozoa</taxon>
        <taxon>Nematoda</taxon>
        <taxon>Chromadorea</taxon>
        <taxon>Rhabditida</taxon>
        <taxon>Tylenchina</taxon>
        <taxon>Panagrolaimomorpha</taxon>
        <taxon>Strongyloidoidea</taxon>
        <taxon>Steinernematidae</taxon>
        <taxon>Steinernema</taxon>
    </lineage>
</organism>
<dbReference type="PROSITE" id="PS50829">
    <property type="entry name" value="GYF"/>
    <property type="match status" value="1"/>
</dbReference>
<dbReference type="GO" id="GO:0005654">
    <property type="term" value="C:nucleoplasm"/>
    <property type="evidence" value="ECO:0007669"/>
    <property type="project" value="TreeGrafter"/>
</dbReference>
<evidence type="ECO:0000256" key="7">
    <source>
        <dbReference type="PROSITE-ProRule" id="PRU00024"/>
    </source>
</evidence>
<comment type="caution">
    <text evidence="14">The sequence shown here is derived from an EMBL/GenBank/DDBJ whole genome shotgun (WGS) entry which is preliminary data.</text>
</comment>
<dbReference type="Gene3D" id="3.30.40.10">
    <property type="entry name" value="Zinc/RING finger domain, C3HC4 (zinc finger)"/>
    <property type="match status" value="1"/>
</dbReference>
<keyword evidence="3" id="KW-0677">Repeat</keyword>
<dbReference type="InterPro" id="IPR013083">
    <property type="entry name" value="Znf_RING/FYVE/PHD"/>
</dbReference>
<dbReference type="InterPro" id="IPR011042">
    <property type="entry name" value="6-blade_b-propeller_TolB-like"/>
</dbReference>
<dbReference type="SMART" id="SM00502">
    <property type="entry name" value="BBC"/>
    <property type="match status" value="1"/>
</dbReference>
<dbReference type="InterPro" id="IPR001841">
    <property type="entry name" value="Znf_RING"/>
</dbReference>
<dbReference type="PROSITE" id="PS51125">
    <property type="entry name" value="NHL"/>
    <property type="match status" value="1"/>
</dbReference>
<dbReference type="PROSITE" id="PS50089">
    <property type="entry name" value="ZF_RING_2"/>
    <property type="match status" value="1"/>
</dbReference>
<evidence type="ECO:0000256" key="6">
    <source>
        <dbReference type="ARBA" id="ARBA00022833"/>
    </source>
</evidence>
<evidence type="ECO:0000256" key="8">
    <source>
        <dbReference type="PROSITE-ProRule" id="PRU00504"/>
    </source>
</evidence>
<dbReference type="SUPFAM" id="SSF57850">
    <property type="entry name" value="RING/U-box"/>
    <property type="match status" value="1"/>
</dbReference>
<dbReference type="EMBL" id="JAUCMV010000003">
    <property type="protein sequence ID" value="KAK0410041.1"/>
    <property type="molecule type" value="Genomic_DNA"/>
</dbReference>
<feature type="region of interest" description="Disordered" evidence="10">
    <location>
        <begin position="76"/>
        <end position="107"/>
    </location>
</feature>
<dbReference type="PROSITE" id="PS00518">
    <property type="entry name" value="ZF_RING_1"/>
    <property type="match status" value="1"/>
</dbReference>
<keyword evidence="5" id="KW-0833">Ubl conjugation pathway</keyword>
<evidence type="ECO:0000256" key="10">
    <source>
        <dbReference type="SAM" id="MobiDB-lite"/>
    </source>
</evidence>
<dbReference type="Gene3D" id="3.30.1490.40">
    <property type="match status" value="1"/>
</dbReference>
<keyword evidence="15" id="KW-1185">Reference proteome</keyword>
<dbReference type="GO" id="GO:0061630">
    <property type="term" value="F:ubiquitin protein ligase activity"/>
    <property type="evidence" value="ECO:0007669"/>
    <property type="project" value="TreeGrafter"/>
</dbReference>
<feature type="domain" description="B box-type" evidence="12">
    <location>
        <begin position="494"/>
        <end position="535"/>
    </location>
</feature>
<dbReference type="SUPFAM" id="SSF101898">
    <property type="entry name" value="NHL repeat"/>
    <property type="match status" value="1"/>
</dbReference>
<dbReference type="Gene3D" id="4.10.830.40">
    <property type="match status" value="1"/>
</dbReference>
<evidence type="ECO:0000256" key="5">
    <source>
        <dbReference type="ARBA" id="ARBA00022786"/>
    </source>
</evidence>
<reference evidence="14" key="1">
    <citation type="submission" date="2023-06" db="EMBL/GenBank/DDBJ databases">
        <title>Genomic analysis of the entomopathogenic nematode Steinernema hermaphroditum.</title>
        <authorList>
            <person name="Schwarz E.M."/>
            <person name="Heppert J.K."/>
            <person name="Baniya A."/>
            <person name="Schwartz H.T."/>
            <person name="Tan C.-H."/>
            <person name="Antoshechkin I."/>
            <person name="Sternberg P.W."/>
            <person name="Goodrich-Blair H."/>
            <person name="Dillman A.R."/>
        </authorList>
    </citation>
    <scope>NUCLEOTIDE SEQUENCE</scope>
    <source>
        <strain evidence="14">PS9179</strain>
        <tissue evidence="14">Whole animal</tissue>
    </source>
</reference>
<feature type="region of interest" description="Disordered" evidence="10">
    <location>
        <begin position="267"/>
        <end position="292"/>
    </location>
</feature>
<dbReference type="Pfam" id="PF01436">
    <property type="entry name" value="NHL"/>
    <property type="match status" value="1"/>
</dbReference>
<dbReference type="PANTHER" id="PTHR25462:SF296">
    <property type="entry name" value="MEIOTIC P26, ISOFORM F"/>
    <property type="match status" value="1"/>
</dbReference>
<evidence type="ECO:0000313" key="15">
    <source>
        <dbReference type="Proteomes" id="UP001175271"/>
    </source>
</evidence>
<evidence type="ECO:0000256" key="9">
    <source>
        <dbReference type="SAM" id="Coils"/>
    </source>
</evidence>
<keyword evidence="4 7" id="KW-0863">Zinc-finger</keyword>
<feature type="coiled-coil region" evidence="9">
    <location>
        <begin position="594"/>
        <end position="632"/>
    </location>
</feature>
<dbReference type="PROSITE" id="PS50119">
    <property type="entry name" value="ZF_BBOX"/>
    <property type="match status" value="2"/>
</dbReference>
<dbReference type="InterPro" id="IPR000315">
    <property type="entry name" value="Znf_B-box"/>
</dbReference>
<dbReference type="Proteomes" id="UP001175271">
    <property type="component" value="Unassembled WGS sequence"/>
</dbReference>
<keyword evidence="6" id="KW-0862">Zinc</keyword>
<dbReference type="Gene3D" id="3.30.160.60">
    <property type="entry name" value="Classic Zinc Finger"/>
    <property type="match status" value="1"/>
</dbReference>
<accession>A0AA39LTZ0</accession>
<dbReference type="PANTHER" id="PTHR25462">
    <property type="entry name" value="BONUS, ISOFORM C-RELATED"/>
    <property type="match status" value="1"/>
</dbReference>
<feature type="compositionally biased region" description="Pro residues" evidence="10">
    <location>
        <begin position="159"/>
        <end position="168"/>
    </location>
</feature>
<dbReference type="Gene3D" id="2.120.10.30">
    <property type="entry name" value="TolB, C-terminal domain"/>
    <property type="match status" value="1"/>
</dbReference>
<dbReference type="SUPFAM" id="SSF55277">
    <property type="entry name" value="GYF domain"/>
    <property type="match status" value="1"/>
</dbReference>
<evidence type="ECO:0000256" key="1">
    <source>
        <dbReference type="ARBA" id="ARBA00022553"/>
    </source>
</evidence>
<dbReference type="SUPFAM" id="SSF57845">
    <property type="entry name" value="B-box zinc-binding domain"/>
    <property type="match status" value="1"/>
</dbReference>
<feature type="compositionally biased region" description="Low complexity" evidence="10">
    <location>
        <begin position="169"/>
        <end position="192"/>
    </location>
</feature>
<sequence length="1205" mass="133065">MTVSNNEVQWFYRSGSGEEHGPFNGIEMKNWLDSGYFSDKLLIKTKNDDQYHFLGEYTEVLGKCPFGESVVSFNAASSSKPRVENGSTAGSSSHSKPEPAPMDGPPHWMNMAAAAMRLQNHPPQNMMGPGPGVMYNPNYVYTGPMMPHYQHPPYGMQPMAPPAQPQPQAPVSQPQAPTHQPQAPAPQNVGTREVGTETTVRFEDVECQTEPIMLTTADAAKILTRLLGQEVRLSAEESRQISRNLTQPKCEEDAAKLRMGESGAVAVQEEGDMNPVGVAEEERRGSQQKHEELLDPELDIDVNAGNEFFLDSGSERSLSNCSPLQKELDQSDAPTPPMLQSGDFCPYCNRDFRKPRVLDCLHSMCEDCIIAQLDGRNEMKQTRRSSDEHPTPPGVIRCPVCSQDSHVGNDVRFVNDMLLDYIRLKNMPNGSSNAVAKCQSCKSGQQAISYCQDCRSYLCALCFNAHHDMLAFHTHSVIDLQDMGRMLPGFGFNFNMTICTLHRQSLEKYCVQCKLALCSMCLVDDVHKSHEVYVMDEKARTVLCNEIASVIQYIEERASFTAQARSKIPDRITAVNAQYERCCKKIADQFNFYAKVLEDTKVKCMEQLEQKRAEYANNYNRLYEKIDQKSARIHDAVSFAQRLVDKGSAVEIMASRKKVLTQLEQLDHGIPDANTTVEIDFDVHSPDAFRKQFESIAGSVKCMAGSIAPPRPVEDISVRASAPNLLIHETLDMAAWPPLHPMTAPQPQPPRAGGPGTIGMERKNRQLNGSVGIPRNEFHGDWPPSSVPPDVLPPSPRNDPLMGAMPPVGFASRSMSVGASMRPNIYSGGGSSWGNQSVTPVPTPLNSLPGFYPPSVQNYSPARPAYNQVTGVVRQQRGAVDNLSMQTAGLSLNGFDSISSSNTSVGVIGDRMGTRKSSILELRLKFVRGTSLGCSDSQFNAPQGFTIGPDDDIVIADTNNHRIVVISSENEFKGFFGNAGADDGYLYYPRKVIAVAQGMQCRYLIIDRGGNDKTGTRFQLFTDKGQYVSRFEHQTTMPMEQVDLACLNKDSGQLVLVDKTSTVFLCHFEGVKIIPVRHFSLTDYCSDPSDIVVNMNFIYVSDYKAHCVVMYSNEGSFLRKFGSASLTPFPVGLDISNLGDVIVADAHGNHFHVTVFTADGQPLQECDSNYKVSRCAAIRVMPNSGNLVTLSRHNNCVMVFEGHPR</sequence>
<dbReference type="InterPro" id="IPR035445">
    <property type="entry name" value="GYF-like_dom_sf"/>
</dbReference>
<evidence type="ECO:0000256" key="2">
    <source>
        <dbReference type="ARBA" id="ARBA00022723"/>
    </source>
</evidence>
<gene>
    <name evidence="14" type="ORF">QR680_004909</name>
</gene>
<dbReference type="SMART" id="SM00184">
    <property type="entry name" value="RING"/>
    <property type="match status" value="1"/>
</dbReference>
<dbReference type="InterPro" id="IPR017907">
    <property type="entry name" value="Znf_RING_CS"/>
</dbReference>
<dbReference type="GO" id="GO:0008270">
    <property type="term" value="F:zinc ion binding"/>
    <property type="evidence" value="ECO:0007669"/>
    <property type="project" value="UniProtKB-KW"/>
</dbReference>
<feature type="domain" description="B box-type" evidence="12">
    <location>
        <begin position="433"/>
        <end position="480"/>
    </location>
</feature>
<dbReference type="SMART" id="SM00336">
    <property type="entry name" value="BBOX"/>
    <property type="match status" value="2"/>
</dbReference>